<organism evidence="3 4">
    <name type="scientific">Rhodococcus qingshengii JCM 15477</name>
    <dbReference type="NCBI Taxonomy" id="1303681"/>
    <lineage>
        <taxon>Bacteria</taxon>
        <taxon>Bacillati</taxon>
        <taxon>Actinomycetota</taxon>
        <taxon>Actinomycetes</taxon>
        <taxon>Mycobacteriales</taxon>
        <taxon>Nocardiaceae</taxon>
        <taxon>Rhodococcus</taxon>
        <taxon>Rhodococcus erythropolis group</taxon>
    </lineage>
</organism>
<evidence type="ECO:0000313" key="3">
    <source>
        <dbReference type="EMBL" id="UPU46931.1"/>
    </source>
</evidence>
<dbReference type="AlphaFoldDB" id="A0AB38RNX8"/>
<dbReference type="InterPro" id="IPR042100">
    <property type="entry name" value="Bug_dom1"/>
</dbReference>
<comment type="similarity">
    <text evidence="1">Belongs to the UPF0065 (bug) family.</text>
</comment>
<dbReference type="CDD" id="cd13578">
    <property type="entry name" value="PBP2_Bug27"/>
    <property type="match status" value="1"/>
</dbReference>
<keyword evidence="4" id="KW-1185">Reference proteome</keyword>
<dbReference type="Pfam" id="PF03401">
    <property type="entry name" value="TctC"/>
    <property type="match status" value="1"/>
</dbReference>
<name>A0AB38RNX8_RHOSG</name>
<dbReference type="Gene3D" id="3.40.190.150">
    <property type="entry name" value="Bordetella uptake gene, domain 1"/>
    <property type="match status" value="1"/>
</dbReference>
<dbReference type="PANTHER" id="PTHR42928:SF5">
    <property type="entry name" value="BLR1237 PROTEIN"/>
    <property type="match status" value="1"/>
</dbReference>
<dbReference type="PANTHER" id="PTHR42928">
    <property type="entry name" value="TRICARBOXYLATE-BINDING PROTEIN"/>
    <property type="match status" value="1"/>
</dbReference>
<evidence type="ECO:0000313" key="4">
    <source>
        <dbReference type="Proteomes" id="UP000831484"/>
    </source>
</evidence>
<dbReference type="RefSeq" id="WP_064073800.1">
    <property type="nucleotide sequence ID" value="NZ_CP096568.1"/>
</dbReference>
<accession>A0AB38RNX8</accession>
<dbReference type="EMBL" id="CP096568">
    <property type="protein sequence ID" value="UPU46931.1"/>
    <property type="molecule type" value="Genomic_DNA"/>
</dbReference>
<evidence type="ECO:0000256" key="2">
    <source>
        <dbReference type="SAM" id="SignalP"/>
    </source>
</evidence>
<dbReference type="Gene3D" id="3.40.190.10">
    <property type="entry name" value="Periplasmic binding protein-like II"/>
    <property type="match status" value="1"/>
</dbReference>
<evidence type="ECO:0000256" key="1">
    <source>
        <dbReference type="ARBA" id="ARBA00006987"/>
    </source>
</evidence>
<protein>
    <submittedName>
        <fullName evidence="3">Tripartite tricarboxylate transporter substrate binding protein</fullName>
    </submittedName>
</protein>
<keyword evidence="2" id="KW-0732">Signal</keyword>
<feature type="signal peptide" evidence="2">
    <location>
        <begin position="1"/>
        <end position="21"/>
    </location>
</feature>
<dbReference type="PIRSF" id="PIRSF017082">
    <property type="entry name" value="YflP"/>
    <property type="match status" value="1"/>
</dbReference>
<reference evidence="4" key="1">
    <citation type="journal article" date="2022" name="Environ. Microbiol.">
        <title>Functional analysis, diversity, and distribution of carbendazim hydrolases MheI and CbmA, responsible for the initial step in carbendazim degradation.</title>
        <authorList>
            <person name="Zhang M."/>
            <person name="Bai X."/>
            <person name="Li Q."/>
            <person name="Zhang L."/>
            <person name="Zhu Q."/>
            <person name="Gao S."/>
            <person name="Ke Z."/>
            <person name="Jiang M."/>
            <person name="Hu J."/>
            <person name="Qiu J."/>
            <person name="Hong Q."/>
        </authorList>
    </citation>
    <scope>NUCLEOTIDE SEQUENCE [LARGE SCALE GENOMIC DNA]</scope>
    <source>
        <strain evidence="4">djl-6</strain>
    </source>
</reference>
<sequence>MKRLLAIVALAALPLVSAAQAYPAKPIRIVVPFPPGGPTDVLGRVVGDGIGEALRQTVLVENKSGAAGNIGVDQVAKAAADGYTLGVIPAGNVAVNPTLFANLPYKQSDLAPVTMLATVENVLVVNAEAVPARNLKELLALAKQKPAALSYASPGAGSQAHLAGELLELSAGVHMLHVPYRGIAPAVNDLVGGQVSMMFAPFQTALPHIRSGKLRAIGVASLKRSHVMPELPTIAEQGVPKFEAVSWYALMAPAGTPADIVEKLSAEGTRVLARRDIREKLAAQGMEAAGGSAQQLASTVQAESQRWAEVIRKQNIKPE</sequence>
<geneLocation type="plasmid" evidence="3 4">
    <name>pdjl-6-5</name>
</geneLocation>
<proteinExistence type="inferred from homology"/>
<gene>
    <name evidence="3" type="ORF">M0639_34455</name>
</gene>
<feature type="chain" id="PRO_5044210583" evidence="2">
    <location>
        <begin position="22"/>
        <end position="319"/>
    </location>
</feature>
<dbReference type="InterPro" id="IPR005064">
    <property type="entry name" value="BUG"/>
</dbReference>
<keyword evidence="3" id="KW-0614">Plasmid</keyword>
<dbReference type="SUPFAM" id="SSF53850">
    <property type="entry name" value="Periplasmic binding protein-like II"/>
    <property type="match status" value="1"/>
</dbReference>
<dbReference type="Proteomes" id="UP000831484">
    <property type="component" value="Plasmid pdjl-6-5"/>
</dbReference>